<feature type="compositionally biased region" description="Basic residues" evidence="1">
    <location>
        <begin position="80"/>
        <end position="92"/>
    </location>
</feature>
<dbReference type="HOGENOM" id="CLU_2440656_0_0_1"/>
<name>A0A0D2CIQ7_9EURO</name>
<evidence type="ECO:0000256" key="1">
    <source>
        <dbReference type="SAM" id="MobiDB-lite"/>
    </source>
</evidence>
<evidence type="ECO:0000313" key="3">
    <source>
        <dbReference type="Proteomes" id="UP000054466"/>
    </source>
</evidence>
<protein>
    <submittedName>
        <fullName evidence="2">Uncharacterized protein</fullName>
    </submittedName>
</protein>
<dbReference type="RefSeq" id="XP_016243660.1">
    <property type="nucleotide sequence ID" value="XM_016399098.1"/>
</dbReference>
<dbReference type="GeneID" id="27350832"/>
<accession>A0A0D2CIQ7</accession>
<dbReference type="VEuPathDB" id="FungiDB:PV07_11638"/>
<feature type="compositionally biased region" description="Basic and acidic residues" evidence="1">
    <location>
        <begin position="42"/>
        <end position="51"/>
    </location>
</feature>
<feature type="region of interest" description="Disordered" evidence="1">
    <location>
        <begin position="1"/>
        <end position="92"/>
    </location>
</feature>
<dbReference type="AlphaFoldDB" id="A0A0D2CIQ7"/>
<keyword evidence="3" id="KW-1185">Reference proteome</keyword>
<organism evidence="2 3">
    <name type="scientific">Cladophialophora immunda</name>
    <dbReference type="NCBI Taxonomy" id="569365"/>
    <lineage>
        <taxon>Eukaryota</taxon>
        <taxon>Fungi</taxon>
        <taxon>Dikarya</taxon>
        <taxon>Ascomycota</taxon>
        <taxon>Pezizomycotina</taxon>
        <taxon>Eurotiomycetes</taxon>
        <taxon>Chaetothyriomycetidae</taxon>
        <taxon>Chaetothyriales</taxon>
        <taxon>Herpotrichiellaceae</taxon>
        <taxon>Cladophialophora</taxon>
    </lineage>
</organism>
<gene>
    <name evidence="2" type="ORF">PV07_11638</name>
</gene>
<reference evidence="2 3" key="1">
    <citation type="submission" date="2015-01" db="EMBL/GenBank/DDBJ databases">
        <title>The Genome Sequence of Cladophialophora immunda CBS83496.</title>
        <authorList>
            <consortium name="The Broad Institute Genomics Platform"/>
            <person name="Cuomo C."/>
            <person name="de Hoog S."/>
            <person name="Gorbushina A."/>
            <person name="Stielow B."/>
            <person name="Teixiera M."/>
            <person name="Abouelleil A."/>
            <person name="Chapman S.B."/>
            <person name="Priest M."/>
            <person name="Young S.K."/>
            <person name="Wortman J."/>
            <person name="Nusbaum C."/>
            <person name="Birren B."/>
        </authorList>
    </citation>
    <scope>NUCLEOTIDE SEQUENCE [LARGE SCALE GENOMIC DNA]</scope>
    <source>
        <strain evidence="2 3">CBS 83496</strain>
    </source>
</reference>
<evidence type="ECO:0000313" key="2">
    <source>
        <dbReference type="EMBL" id="KIW23444.1"/>
    </source>
</evidence>
<dbReference type="EMBL" id="KN847046">
    <property type="protein sequence ID" value="KIW23444.1"/>
    <property type="molecule type" value="Genomic_DNA"/>
</dbReference>
<feature type="compositionally biased region" description="Acidic residues" evidence="1">
    <location>
        <begin position="57"/>
        <end position="66"/>
    </location>
</feature>
<sequence>MSWTSAFAQNKATPSDASIRASGESRPRRAEYNVLRKKRDKRQKDMHRPSRDALVNNEDDDDDDESVGPWKESAQEQKVSRWRRMFRRRRGI</sequence>
<dbReference type="OrthoDB" id="4159260at2759"/>
<proteinExistence type="predicted"/>
<dbReference type="Proteomes" id="UP000054466">
    <property type="component" value="Unassembled WGS sequence"/>
</dbReference>
<feature type="compositionally biased region" description="Polar residues" evidence="1">
    <location>
        <begin position="1"/>
        <end position="16"/>
    </location>
</feature>